<evidence type="ECO:0000313" key="2">
    <source>
        <dbReference type="Proteomes" id="UP001476798"/>
    </source>
</evidence>
<evidence type="ECO:0000313" key="1">
    <source>
        <dbReference type="EMBL" id="MEQ2158319.1"/>
    </source>
</evidence>
<comment type="caution">
    <text evidence="1">The sequence shown here is derived from an EMBL/GenBank/DDBJ whole genome shotgun (WGS) entry which is preliminary data.</text>
</comment>
<proteinExistence type="predicted"/>
<accession>A0ABV0MGV5</accession>
<keyword evidence="2" id="KW-1185">Reference proteome</keyword>
<dbReference type="EMBL" id="JAHRIO010000663">
    <property type="protein sequence ID" value="MEQ2158319.1"/>
    <property type="molecule type" value="Genomic_DNA"/>
</dbReference>
<reference evidence="1 2" key="1">
    <citation type="submission" date="2021-06" db="EMBL/GenBank/DDBJ databases">
        <authorList>
            <person name="Palmer J.M."/>
        </authorList>
    </citation>
    <scope>NUCLEOTIDE SEQUENCE [LARGE SCALE GENOMIC DNA]</scope>
    <source>
        <strain evidence="1 2">GA_2019</strain>
        <tissue evidence="1">Muscle</tissue>
    </source>
</reference>
<organism evidence="1 2">
    <name type="scientific">Goodea atripinnis</name>
    <dbReference type="NCBI Taxonomy" id="208336"/>
    <lineage>
        <taxon>Eukaryota</taxon>
        <taxon>Metazoa</taxon>
        <taxon>Chordata</taxon>
        <taxon>Craniata</taxon>
        <taxon>Vertebrata</taxon>
        <taxon>Euteleostomi</taxon>
        <taxon>Actinopterygii</taxon>
        <taxon>Neopterygii</taxon>
        <taxon>Teleostei</taxon>
        <taxon>Neoteleostei</taxon>
        <taxon>Acanthomorphata</taxon>
        <taxon>Ovalentaria</taxon>
        <taxon>Atherinomorphae</taxon>
        <taxon>Cyprinodontiformes</taxon>
        <taxon>Goodeidae</taxon>
        <taxon>Goodea</taxon>
    </lineage>
</organism>
<sequence>PPTGHIVSLLPIECNPSQTPRSFCLFSLSLWPQMNVGLDDGCYRVVQEGAVELRFRNFIRQFCGHKRDAVFI</sequence>
<dbReference type="Proteomes" id="UP001476798">
    <property type="component" value="Unassembled WGS sequence"/>
</dbReference>
<name>A0ABV0MGV5_9TELE</name>
<feature type="non-terminal residue" evidence="1">
    <location>
        <position position="1"/>
    </location>
</feature>
<gene>
    <name evidence="1" type="ORF">GOODEAATRI_011011</name>
</gene>
<protein>
    <submittedName>
        <fullName evidence="1">Uncharacterized protein</fullName>
    </submittedName>
</protein>